<evidence type="ECO:0000256" key="11">
    <source>
        <dbReference type="ARBA" id="ARBA00022989"/>
    </source>
</evidence>
<dbReference type="CDD" id="cd00051">
    <property type="entry name" value="EFh"/>
    <property type="match status" value="1"/>
</dbReference>
<dbReference type="GO" id="GO:0005509">
    <property type="term" value="F:calcium ion binding"/>
    <property type="evidence" value="ECO:0007669"/>
    <property type="project" value="InterPro"/>
</dbReference>
<protein>
    <recommendedName>
        <fullName evidence="4">Mitochondrial thiamine pyrophosphate carrier 1</fullName>
    </recommendedName>
</protein>
<evidence type="ECO:0000259" key="16">
    <source>
        <dbReference type="PROSITE" id="PS50222"/>
    </source>
</evidence>
<dbReference type="InterPro" id="IPR018108">
    <property type="entry name" value="MCP_transmembrane"/>
</dbReference>
<evidence type="ECO:0000256" key="12">
    <source>
        <dbReference type="ARBA" id="ARBA00023128"/>
    </source>
</evidence>
<feature type="domain" description="EF-hand" evidence="16">
    <location>
        <begin position="8"/>
        <end position="43"/>
    </location>
</feature>
<dbReference type="Gene3D" id="1.10.238.10">
    <property type="entry name" value="EF-hand"/>
    <property type="match status" value="1"/>
</dbReference>
<evidence type="ECO:0000256" key="13">
    <source>
        <dbReference type="ARBA" id="ARBA00023136"/>
    </source>
</evidence>
<dbReference type="GO" id="GO:0005743">
    <property type="term" value="C:mitochondrial inner membrane"/>
    <property type="evidence" value="ECO:0007669"/>
    <property type="project" value="UniProtKB-SubCell"/>
</dbReference>
<feature type="repeat" description="Solcar" evidence="14">
    <location>
        <begin position="489"/>
        <end position="578"/>
    </location>
</feature>
<dbReference type="SUPFAM" id="SSF103506">
    <property type="entry name" value="Mitochondrial carrier"/>
    <property type="match status" value="1"/>
</dbReference>
<keyword evidence="10" id="KW-0106">Calcium</keyword>
<feature type="domain" description="EF-hand" evidence="16">
    <location>
        <begin position="116"/>
        <end position="151"/>
    </location>
</feature>
<dbReference type="FunFam" id="1.50.40.10:FF:000016">
    <property type="entry name" value="Solute carrier family 25 member 23"/>
    <property type="match status" value="1"/>
</dbReference>
<evidence type="ECO:0000256" key="8">
    <source>
        <dbReference type="ARBA" id="ARBA00022737"/>
    </source>
</evidence>
<comment type="subcellular location">
    <subcellularLocation>
        <location evidence="2">Mitochondrion inner membrane</location>
        <topology evidence="2">Multi-pass membrane protein</topology>
    </subcellularLocation>
</comment>
<keyword evidence="5 15" id="KW-0813">Transport</keyword>
<keyword evidence="9" id="KW-0999">Mitochondrion inner membrane</keyword>
<dbReference type="EMBL" id="ML994620">
    <property type="protein sequence ID" value="KAF2189631.1"/>
    <property type="molecule type" value="Genomic_DNA"/>
</dbReference>
<dbReference type="InterPro" id="IPR002048">
    <property type="entry name" value="EF_hand_dom"/>
</dbReference>
<dbReference type="InterPro" id="IPR018247">
    <property type="entry name" value="EF_Hand_1_Ca_BS"/>
</dbReference>
<dbReference type="OrthoDB" id="270584at2759"/>
<evidence type="ECO:0000256" key="9">
    <source>
        <dbReference type="ARBA" id="ARBA00022792"/>
    </source>
</evidence>
<feature type="domain" description="EF-hand" evidence="16">
    <location>
        <begin position="80"/>
        <end position="115"/>
    </location>
</feature>
<dbReference type="Proteomes" id="UP000800200">
    <property type="component" value="Unassembled WGS sequence"/>
</dbReference>
<evidence type="ECO:0000256" key="14">
    <source>
        <dbReference type="PROSITE-ProRule" id="PRU00282"/>
    </source>
</evidence>
<keyword evidence="7" id="KW-0479">Metal-binding</keyword>
<evidence type="ECO:0000313" key="18">
    <source>
        <dbReference type="Proteomes" id="UP000800200"/>
    </source>
</evidence>
<reference evidence="17" key="1">
    <citation type="journal article" date="2020" name="Stud. Mycol.">
        <title>101 Dothideomycetes genomes: a test case for predicting lifestyles and emergence of pathogens.</title>
        <authorList>
            <person name="Haridas S."/>
            <person name="Albert R."/>
            <person name="Binder M."/>
            <person name="Bloem J."/>
            <person name="Labutti K."/>
            <person name="Salamov A."/>
            <person name="Andreopoulos B."/>
            <person name="Baker S."/>
            <person name="Barry K."/>
            <person name="Bills G."/>
            <person name="Bluhm B."/>
            <person name="Cannon C."/>
            <person name="Castanera R."/>
            <person name="Culley D."/>
            <person name="Daum C."/>
            <person name="Ezra D."/>
            <person name="Gonzalez J."/>
            <person name="Henrissat B."/>
            <person name="Kuo A."/>
            <person name="Liang C."/>
            <person name="Lipzen A."/>
            <person name="Lutzoni F."/>
            <person name="Magnuson J."/>
            <person name="Mondo S."/>
            <person name="Nolan M."/>
            <person name="Ohm R."/>
            <person name="Pangilinan J."/>
            <person name="Park H.-J."/>
            <person name="Ramirez L."/>
            <person name="Alfaro M."/>
            <person name="Sun H."/>
            <person name="Tritt A."/>
            <person name="Yoshinaga Y."/>
            <person name="Zwiers L.-H."/>
            <person name="Turgeon B."/>
            <person name="Goodwin S."/>
            <person name="Spatafora J."/>
            <person name="Crous P."/>
            <person name="Grigoriev I."/>
        </authorList>
    </citation>
    <scope>NUCLEOTIDE SEQUENCE</scope>
    <source>
        <strain evidence="17">CBS 207.26</strain>
    </source>
</reference>
<name>A0A6A6ECQ9_9PEZI</name>
<comment type="function">
    <text evidence="1">Mitochondrial transporter that mediates uptake of thiamine pyrophosphate (ThPP) into mitochondria.</text>
</comment>
<dbReference type="Pfam" id="PF00153">
    <property type="entry name" value="Mito_carr"/>
    <property type="match status" value="3"/>
</dbReference>
<sequence>MDTESANAQDARVDALWAVLDTRKQGQLDLAALKKGLRKLDHPLKNADHLLSEVMKTVDTDGDGCIQYNDAQEFRTFVKQTERELWTLFKSIDYNHDGKLSKDELQAAFSRAGLAVPSSKLDNFFFEVDTNHDGVISFEEWRDFLLFIPATAPNLYAVLSYFSATMKVNPEGDVQISDDKIQGLGILQRFLQIFFGSILLIARTPPQSSLPLNQITAFDMSEIASSPAMSQTLPPHPELDDLHAPIVDAQKSIWESFKSVLIACVPNPGYFVAGGVAGIVSRTSTAPLDRLKVYLIAQTGVAQEAVSAAKSGNVLQAAVNAWRPLATATKELWQAGGMRSLYAGNGLNVVKVMPESAIKFGSYEAAKRVFAKIEGHNDPTRIHSWSKFVAGGVAGMISQFAVYPIDTLKFRMQCETVSGGLHGNQLITATAKKMWRTGGVVSYYRGLPMGLFGIFPYAALDLGTFEYLKRAIATRNAKKRGCHEEDAEPGGFVTATIGGFSGAIGASAVYPMNLLRTRLQSQGTVLHPRTYTGIMDVTRQTIQGEGIRGLFKGLTPNLLKVVPAVSITYVVYDKSKKLLGLR</sequence>
<keyword evidence="8" id="KW-0677">Repeat</keyword>
<dbReference type="SUPFAM" id="SSF47473">
    <property type="entry name" value="EF-hand"/>
    <property type="match status" value="1"/>
</dbReference>
<keyword evidence="13 14" id="KW-0472">Membrane</keyword>
<dbReference type="PRINTS" id="PR00926">
    <property type="entry name" value="MITOCARRIER"/>
</dbReference>
<evidence type="ECO:0000256" key="15">
    <source>
        <dbReference type="RuleBase" id="RU000488"/>
    </source>
</evidence>
<gene>
    <name evidence="17" type="ORF">K469DRAFT_762177</name>
</gene>
<dbReference type="AlphaFoldDB" id="A0A6A6ECQ9"/>
<dbReference type="InterPro" id="IPR002067">
    <property type="entry name" value="MCP"/>
</dbReference>
<dbReference type="GO" id="GO:0055085">
    <property type="term" value="P:transmembrane transport"/>
    <property type="evidence" value="ECO:0007669"/>
    <property type="project" value="InterPro"/>
</dbReference>
<feature type="repeat" description="Solcar" evidence="14">
    <location>
        <begin position="265"/>
        <end position="369"/>
    </location>
</feature>
<dbReference type="InterPro" id="IPR023395">
    <property type="entry name" value="MCP_dom_sf"/>
</dbReference>
<evidence type="ECO:0000256" key="2">
    <source>
        <dbReference type="ARBA" id="ARBA00004448"/>
    </source>
</evidence>
<dbReference type="SMART" id="SM00054">
    <property type="entry name" value="EFh"/>
    <property type="match status" value="4"/>
</dbReference>
<dbReference type="Pfam" id="PF13499">
    <property type="entry name" value="EF-hand_7"/>
    <property type="match status" value="1"/>
</dbReference>
<organism evidence="17 18">
    <name type="scientific">Zopfia rhizophila CBS 207.26</name>
    <dbReference type="NCBI Taxonomy" id="1314779"/>
    <lineage>
        <taxon>Eukaryota</taxon>
        <taxon>Fungi</taxon>
        <taxon>Dikarya</taxon>
        <taxon>Ascomycota</taxon>
        <taxon>Pezizomycotina</taxon>
        <taxon>Dothideomycetes</taxon>
        <taxon>Dothideomycetes incertae sedis</taxon>
        <taxon>Zopfiaceae</taxon>
        <taxon>Zopfia</taxon>
    </lineage>
</organism>
<dbReference type="InterPro" id="IPR011992">
    <property type="entry name" value="EF-hand-dom_pair"/>
</dbReference>
<dbReference type="PROSITE" id="PS50920">
    <property type="entry name" value="SOLCAR"/>
    <property type="match status" value="3"/>
</dbReference>
<dbReference type="Gene3D" id="1.50.40.10">
    <property type="entry name" value="Mitochondrial carrier domain"/>
    <property type="match status" value="1"/>
</dbReference>
<evidence type="ECO:0000256" key="10">
    <source>
        <dbReference type="ARBA" id="ARBA00022837"/>
    </source>
</evidence>
<evidence type="ECO:0000313" key="17">
    <source>
        <dbReference type="EMBL" id="KAF2189631.1"/>
    </source>
</evidence>
<evidence type="ECO:0000256" key="5">
    <source>
        <dbReference type="ARBA" id="ARBA00022448"/>
    </source>
</evidence>
<comment type="similarity">
    <text evidence="3 15">Belongs to the mitochondrial carrier (TC 2.A.29) family.</text>
</comment>
<keyword evidence="12" id="KW-0496">Mitochondrion</keyword>
<dbReference type="PROSITE" id="PS00018">
    <property type="entry name" value="EF_HAND_1"/>
    <property type="match status" value="2"/>
</dbReference>
<proteinExistence type="inferred from homology"/>
<evidence type="ECO:0000256" key="3">
    <source>
        <dbReference type="ARBA" id="ARBA00006375"/>
    </source>
</evidence>
<keyword evidence="18" id="KW-1185">Reference proteome</keyword>
<evidence type="ECO:0000256" key="1">
    <source>
        <dbReference type="ARBA" id="ARBA00002238"/>
    </source>
</evidence>
<feature type="repeat" description="Solcar" evidence="14">
    <location>
        <begin position="382"/>
        <end position="471"/>
    </location>
</feature>
<evidence type="ECO:0000256" key="6">
    <source>
        <dbReference type="ARBA" id="ARBA00022692"/>
    </source>
</evidence>
<evidence type="ECO:0000256" key="7">
    <source>
        <dbReference type="ARBA" id="ARBA00022723"/>
    </source>
</evidence>
<evidence type="ECO:0000256" key="4">
    <source>
        <dbReference type="ARBA" id="ARBA00021935"/>
    </source>
</evidence>
<keyword evidence="6 14" id="KW-0812">Transmembrane</keyword>
<dbReference type="PANTHER" id="PTHR24089">
    <property type="entry name" value="SOLUTE CARRIER FAMILY 25"/>
    <property type="match status" value="1"/>
</dbReference>
<keyword evidence="11" id="KW-1133">Transmembrane helix</keyword>
<accession>A0A6A6ECQ9</accession>
<dbReference type="PROSITE" id="PS50222">
    <property type="entry name" value="EF_HAND_2"/>
    <property type="match status" value="3"/>
</dbReference>